<comment type="caution">
    <text evidence="1">The sequence shown here is derived from an EMBL/GenBank/DDBJ whole genome shotgun (WGS) entry which is preliminary data.</text>
</comment>
<protein>
    <submittedName>
        <fullName evidence="1">Uncharacterized protein</fullName>
    </submittedName>
</protein>
<evidence type="ECO:0000313" key="2">
    <source>
        <dbReference type="Proteomes" id="UP000236291"/>
    </source>
</evidence>
<dbReference type="EMBL" id="ASHM01236265">
    <property type="protein sequence ID" value="PNX68876.1"/>
    <property type="molecule type" value="Genomic_DNA"/>
</dbReference>
<organism evidence="1 2">
    <name type="scientific">Trifolium pratense</name>
    <name type="common">Red clover</name>
    <dbReference type="NCBI Taxonomy" id="57577"/>
    <lineage>
        <taxon>Eukaryota</taxon>
        <taxon>Viridiplantae</taxon>
        <taxon>Streptophyta</taxon>
        <taxon>Embryophyta</taxon>
        <taxon>Tracheophyta</taxon>
        <taxon>Spermatophyta</taxon>
        <taxon>Magnoliopsida</taxon>
        <taxon>eudicotyledons</taxon>
        <taxon>Gunneridae</taxon>
        <taxon>Pentapetalae</taxon>
        <taxon>rosids</taxon>
        <taxon>fabids</taxon>
        <taxon>Fabales</taxon>
        <taxon>Fabaceae</taxon>
        <taxon>Papilionoideae</taxon>
        <taxon>50 kb inversion clade</taxon>
        <taxon>NPAAA clade</taxon>
        <taxon>Hologalegina</taxon>
        <taxon>IRL clade</taxon>
        <taxon>Trifolieae</taxon>
        <taxon>Trifolium</taxon>
    </lineage>
</organism>
<accession>A0A2K3KRH1</accession>
<reference evidence="1 2" key="1">
    <citation type="journal article" date="2014" name="Am. J. Bot.">
        <title>Genome assembly and annotation for red clover (Trifolium pratense; Fabaceae).</title>
        <authorList>
            <person name="Istvanek J."/>
            <person name="Jaros M."/>
            <person name="Krenek A."/>
            <person name="Repkova J."/>
        </authorList>
    </citation>
    <scope>NUCLEOTIDE SEQUENCE [LARGE SCALE GENOMIC DNA]</scope>
    <source>
        <strain evidence="2">cv. Tatra</strain>
        <tissue evidence="1">Young leaves</tissue>
    </source>
</reference>
<feature type="non-terminal residue" evidence="1">
    <location>
        <position position="1"/>
    </location>
</feature>
<proteinExistence type="predicted"/>
<dbReference type="AlphaFoldDB" id="A0A2K3KRH1"/>
<dbReference type="Proteomes" id="UP000236291">
    <property type="component" value="Unassembled WGS sequence"/>
</dbReference>
<reference evidence="1 2" key="2">
    <citation type="journal article" date="2017" name="Front. Plant Sci.">
        <title>Gene Classification and Mining of Molecular Markers Useful in Red Clover (Trifolium pratense) Breeding.</title>
        <authorList>
            <person name="Istvanek J."/>
            <person name="Dluhosova J."/>
            <person name="Dluhos P."/>
            <person name="Patkova L."/>
            <person name="Nedelnik J."/>
            <person name="Repkova J."/>
        </authorList>
    </citation>
    <scope>NUCLEOTIDE SEQUENCE [LARGE SCALE GENOMIC DNA]</scope>
    <source>
        <strain evidence="2">cv. Tatra</strain>
        <tissue evidence="1">Young leaves</tissue>
    </source>
</reference>
<name>A0A2K3KRH1_TRIPR</name>
<evidence type="ECO:0000313" key="1">
    <source>
        <dbReference type="EMBL" id="PNX68876.1"/>
    </source>
</evidence>
<sequence length="31" mass="3591">ETAGWDKCCSKCWHICPGWSTFKKADDCRLD</sequence>
<gene>
    <name evidence="1" type="ORF">L195_g064178</name>
</gene>